<feature type="domain" description="RecF/RecN/SMC N-terminal" evidence="11">
    <location>
        <begin position="3"/>
        <end position="355"/>
    </location>
</feature>
<dbReference type="InterPro" id="IPR001238">
    <property type="entry name" value="DNA-binding_RecF"/>
</dbReference>
<dbReference type="EMBL" id="FMBA01000003">
    <property type="protein sequence ID" value="SCB77946.1"/>
    <property type="molecule type" value="Genomic_DNA"/>
</dbReference>
<dbReference type="OrthoDB" id="9803889at2"/>
<dbReference type="GO" id="GO:0006302">
    <property type="term" value="P:double-strand break repair"/>
    <property type="evidence" value="ECO:0007669"/>
    <property type="project" value="TreeGrafter"/>
</dbReference>
<comment type="function">
    <text evidence="9 10">The RecF protein is involved in DNA metabolism; it is required for DNA replication and normal SOS inducibility. RecF binds preferentially to single-stranded, linear DNA. It also seems to bind ATP.</text>
</comment>
<evidence type="ECO:0000256" key="1">
    <source>
        <dbReference type="ARBA" id="ARBA00004496"/>
    </source>
</evidence>
<dbReference type="NCBIfam" id="TIGR00611">
    <property type="entry name" value="recf"/>
    <property type="match status" value="1"/>
</dbReference>
<dbReference type="PANTHER" id="PTHR32182">
    <property type="entry name" value="DNA REPLICATION AND REPAIR PROTEIN RECF"/>
    <property type="match status" value="1"/>
</dbReference>
<dbReference type="InterPro" id="IPR042174">
    <property type="entry name" value="RecF_2"/>
</dbReference>
<keyword evidence="9 10" id="KW-0742">SOS response</keyword>
<dbReference type="GO" id="GO:0005524">
    <property type="term" value="F:ATP binding"/>
    <property type="evidence" value="ECO:0007669"/>
    <property type="project" value="UniProtKB-UniRule"/>
</dbReference>
<dbReference type="GO" id="GO:0009432">
    <property type="term" value="P:SOS response"/>
    <property type="evidence" value="ECO:0007669"/>
    <property type="project" value="UniProtKB-UniRule"/>
</dbReference>
<organism evidence="12 13">
    <name type="scientific">Gilliamella intestini</name>
    <dbReference type="NCBI Taxonomy" id="1798183"/>
    <lineage>
        <taxon>Bacteria</taxon>
        <taxon>Pseudomonadati</taxon>
        <taxon>Pseudomonadota</taxon>
        <taxon>Gammaproteobacteria</taxon>
        <taxon>Orbales</taxon>
        <taxon>Orbaceae</taxon>
        <taxon>Gilliamella</taxon>
    </lineage>
</organism>
<dbReference type="SUPFAM" id="SSF52540">
    <property type="entry name" value="P-loop containing nucleoside triphosphate hydrolases"/>
    <property type="match status" value="1"/>
</dbReference>
<keyword evidence="4 9" id="KW-0963">Cytoplasm</keyword>
<dbReference type="Proteomes" id="UP000199698">
    <property type="component" value="Unassembled WGS sequence"/>
</dbReference>
<keyword evidence="9 10" id="KW-0227">DNA damage</keyword>
<dbReference type="AlphaFoldDB" id="A0A1C3Z6J6"/>
<dbReference type="Pfam" id="PF02463">
    <property type="entry name" value="SMC_N"/>
    <property type="match status" value="1"/>
</dbReference>
<dbReference type="PROSITE" id="PS00618">
    <property type="entry name" value="RECF_2"/>
    <property type="match status" value="1"/>
</dbReference>
<feature type="binding site" evidence="9">
    <location>
        <begin position="30"/>
        <end position="37"/>
    </location>
    <ligand>
        <name>ATP</name>
        <dbReference type="ChEBI" id="CHEBI:30616"/>
    </ligand>
</feature>
<dbReference type="GO" id="GO:0003697">
    <property type="term" value="F:single-stranded DNA binding"/>
    <property type="evidence" value="ECO:0007669"/>
    <property type="project" value="UniProtKB-UniRule"/>
</dbReference>
<comment type="subcellular location">
    <subcellularLocation>
        <location evidence="1 9 10">Cytoplasm</location>
    </subcellularLocation>
</comment>
<dbReference type="InterPro" id="IPR018078">
    <property type="entry name" value="DNA-binding_RecF_CS"/>
</dbReference>
<reference evidence="13" key="1">
    <citation type="submission" date="2016-08" db="EMBL/GenBank/DDBJ databases">
        <authorList>
            <person name="Varghese N."/>
            <person name="Submissions Spin"/>
        </authorList>
    </citation>
    <scope>NUCLEOTIDE SEQUENCE [LARGE SCALE GENOMIC DNA]</scope>
    <source>
        <strain evidence="13">R-53144</strain>
    </source>
</reference>
<keyword evidence="13" id="KW-1185">Reference proteome</keyword>
<evidence type="ECO:0000256" key="9">
    <source>
        <dbReference type="HAMAP-Rule" id="MF_00365"/>
    </source>
</evidence>
<keyword evidence="8 9" id="KW-0238">DNA-binding</keyword>
<dbReference type="GO" id="GO:0005737">
    <property type="term" value="C:cytoplasm"/>
    <property type="evidence" value="ECO:0007669"/>
    <property type="project" value="UniProtKB-SubCell"/>
</dbReference>
<evidence type="ECO:0000313" key="13">
    <source>
        <dbReference type="Proteomes" id="UP000199698"/>
    </source>
</evidence>
<dbReference type="Gene3D" id="3.40.50.300">
    <property type="entry name" value="P-loop containing nucleotide triphosphate hydrolases"/>
    <property type="match status" value="1"/>
</dbReference>
<gene>
    <name evidence="9" type="primary">recF</name>
    <name evidence="12" type="ORF">GA0061080_100338</name>
</gene>
<evidence type="ECO:0000256" key="8">
    <source>
        <dbReference type="ARBA" id="ARBA00023125"/>
    </source>
</evidence>
<dbReference type="InterPro" id="IPR003395">
    <property type="entry name" value="RecF/RecN/SMC_N"/>
</dbReference>
<evidence type="ECO:0000256" key="6">
    <source>
        <dbReference type="ARBA" id="ARBA00022741"/>
    </source>
</evidence>
<dbReference type="GO" id="GO:0006260">
    <property type="term" value="P:DNA replication"/>
    <property type="evidence" value="ECO:0007669"/>
    <property type="project" value="UniProtKB-UniRule"/>
</dbReference>
<dbReference type="GO" id="GO:0000731">
    <property type="term" value="P:DNA synthesis involved in DNA repair"/>
    <property type="evidence" value="ECO:0007669"/>
    <property type="project" value="TreeGrafter"/>
</dbReference>
<name>A0A1C3Z6J6_9GAMM</name>
<proteinExistence type="inferred from homology"/>
<keyword evidence="5 9" id="KW-0235">DNA replication</keyword>
<dbReference type="Gene3D" id="1.20.1050.90">
    <property type="entry name" value="RecF/RecN/SMC, N-terminal domain"/>
    <property type="match status" value="1"/>
</dbReference>
<evidence type="ECO:0000256" key="10">
    <source>
        <dbReference type="RuleBase" id="RU000578"/>
    </source>
</evidence>
<dbReference type="InterPro" id="IPR027417">
    <property type="entry name" value="P-loop_NTPase"/>
</dbReference>
<protein>
    <recommendedName>
        <fullName evidence="3 9">DNA replication and repair protein RecF</fullName>
    </recommendedName>
</protein>
<accession>A0A1C3Z6J6</accession>
<evidence type="ECO:0000313" key="12">
    <source>
        <dbReference type="EMBL" id="SCB77946.1"/>
    </source>
</evidence>
<dbReference type="STRING" id="1798183.GA0061080_100338"/>
<evidence type="ECO:0000256" key="3">
    <source>
        <dbReference type="ARBA" id="ARBA00020170"/>
    </source>
</evidence>
<dbReference type="RefSeq" id="WP_091119693.1">
    <property type="nucleotide sequence ID" value="NZ_FMBA01000003.1"/>
</dbReference>
<dbReference type="HAMAP" id="MF_00365">
    <property type="entry name" value="RecF"/>
    <property type="match status" value="1"/>
</dbReference>
<keyword evidence="6 9" id="KW-0547">Nucleotide-binding</keyword>
<evidence type="ECO:0000259" key="11">
    <source>
        <dbReference type="Pfam" id="PF02463"/>
    </source>
</evidence>
<evidence type="ECO:0000256" key="2">
    <source>
        <dbReference type="ARBA" id="ARBA00008016"/>
    </source>
</evidence>
<dbReference type="PANTHER" id="PTHR32182:SF0">
    <property type="entry name" value="DNA REPLICATION AND REPAIR PROTEIN RECF"/>
    <property type="match status" value="1"/>
</dbReference>
<evidence type="ECO:0000256" key="5">
    <source>
        <dbReference type="ARBA" id="ARBA00022705"/>
    </source>
</evidence>
<comment type="similarity">
    <text evidence="2 9 10">Belongs to the RecF family.</text>
</comment>
<evidence type="ECO:0000256" key="7">
    <source>
        <dbReference type="ARBA" id="ARBA00022840"/>
    </source>
</evidence>
<keyword evidence="9 10" id="KW-0234">DNA repair</keyword>
<evidence type="ECO:0000256" key="4">
    <source>
        <dbReference type="ARBA" id="ARBA00022490"/>
    </source>
</evidence>
<sequence length="357" mass="41440">MTLSTINVHHFRNIDYAKLALSPHFNFIVGDNGSGKTSLLEAIYMLGHGRAFRHAQSNRIIQHEQPELVLFSEIKNTNQQVHSIGLSKSRNNENKIKIDGDEGFRLADLAKLLPIQLVTPEGFDLLSGGPKYRRAFTDWGCFHHHPEFVQLWNNLKRLFKQRNALLKQAHSYKQLLPWDKEIAPLAEKISQIRADYLQHIFPQIIQTCRDFLPEYQLNCQYYQGWDHGINYSEQLQKQYDRDKLLNYTTLGPHKADIKLRIDNIPVEDLLSRGQLKLMMCALRLSQGEYYSKQNSQSCIYLIDDFASELDHNKRDLLAKRLKLANSQVFITAVNQDQITHMIDENDKIFHIKSGIIS</sequence>
<keyword evidence="7 9" id="KW-0067">ATP-binding</keyword>